<dbReference type="PANTHER" id="PTHR33154:SF33">
    <property type="entry name" value="TRANSCRIPTIONAL REPRESSOR SDPR"/>
    <property type="match status" value="1"/>
</dbReference>
<dbReference type="Pfam" id="PF12840">
    <property type="entry name" value="HTH_20"/>
    <property type="match status" value="1"/>
</dbReference>
<comment type="caution">
    <text evidence="5">The sequence shown here is derived from an EMBL/GenBank/DDBJ whole genome shotgun (WGS) entry which is preliminary data.</text>
</comment>
<dbReference type="InterPro" id="IPR051081">
    <property type="entry name" value="HTH_MetalResp_TranReg"/>
</dbReference>
<organism evidence="5 6">
    <name type="scientific">Cohnella rhizosphaerae</name>
    <dbReference type="NCBI Taxonomy" id="1457232"/>
    <lineage>
        <taxon>Bacteria</taxon>
        <taxon>Bacillati</taxon>
        <taxon>Bacillota</taxon>
        <taxon>Bacilli</taxon>
        <taxon>Bacillales</taxon>
        <taxon>Paenibacillaceae</taxon>
        <taxon>Cohnella</taxon>
    </lineage>
</organism>
<sequence length="110" mass="12706">MGQALPQHDVYQAIADPSRRRLLRLLTQGEQPLSALSGQFDMSRTAVSKHLRVLREAGLVTERRAGRETRYAFRPEPLAELKDWLAYFEQFWDNKLAMLKHLAETPDEEA</sequence>
<protein>
    <submittedName>
        <fullName evidence="5">Metalloregulator ArsR/SmtB family transcription factor</fullName>
    </submittedName>
</protein>
<dbReference type="AlphaFoldDB" id="A0A9X4L0L0"/>
<name>A0A9X4L0L0_9BACL</name>
<dbReference type="RefSeq" id="WP_277539280.1">
    <property type="nucleotide sequence ID" value="NZ_JAPDIA010000009.1"/>
</dbReference>
<keyword evidence="1" id="KW-0805">Transcription regulation</keyword>
<gene>
    <name evidence="5" type="ORF">OMP40_37700</name>
</gene>
<dbReference type="SUPFAM" id="SSF46785">
    <property type="entry name" value="Winged helix' DNA-binding domain"/>
    <property type="match status" value="1"/>
</dbReference>
<proteinExistence type="predicted"/>
<evidence type="ECO:0000256" key="1">
    <source>
        <dbReference type="ARBA" id="ARBA00023015"/>
    </source>
</evidence>
<dbReference type="PANTHER" id="PTHR33154">
    <property type="entry name" value="TRANSCRIPTIONAL REGULATOR, ARSR FAMILY"/>
    <property type="match status" value="1"/>
</dbReference>
<evidence type="ECO:0000256" key="3">
    <source>
        <dbReference type="ARBA" id="ARBA00023163"/>
    </source>
</evidence>
<dbReference type="Proteomes" id="UP001153404">
    <property type="component" value="Unassembled WGS sequence"/>
</dbReference>
<dbReference type="InterPro" id="IPR036388">
    <property type="entry name" value="WH-like_DNA-bd_sf"/>
</dbReference>
<reference evidence="5" key="1">
    <citation type="submission" date="2022-10" db="EMBL/GenBank/DDBJ databases">
        <title>Comparative genomic analysis of Cohnella hashimotonis sp. nov., isolated from the International Space Station.</title>
        <authorList>
            <person name="Simpson A."/>
            <person name="Venkateswaran K."/>
        </authorList>
    </citation>
    <scope>NUCLEOTIDE SEQUENCE</scope>
    <source>
        <strain evidence="5">DSM 28161</strain>
    </source>
</reference>
<dbReference type="InterPro" id="IPR036390">
    <property type="entry name" value="WH_DNA-bd_sf"/>
</dbReference>
<evidence type="ECO:0000313" key="5">
    <source>
        <dbReference type="EMBL" id="MDG0814382.1"/>
    </source>
</evidence>
<dbReference type="PRINTS" id="PR00778">
    <property type="entry name" value="HTHARSR"/>
</dbReference>
<feature type="domain" description="HTH arsR-type" evidence="4">
    <location>
        <begin position="1"/>
        <end position="93"/>
    </location>
</feature>
<dbReference type="GO" id="GO:0003700">
    <property type="term" value="F:DNA-binding transcription factor activity"/>
    <property type="evidence" value="ECO:0007669"/>
    <property type="project" value="InterPro"/>
</dbReference>
<keyword evidence="2" id="KW-0238">DNA-binding</keyword>
<keyword evidence="3" id="KW-0804">Transcription</keyword>
<dbReference type="CDD" id="cd00090">
    <property type="entry name" value="HTH_ARSR"/>
    <property type="match status" value="1"/>
</dbReference>
<evidence type="ECO:0000313" key="6">
    <source>
        <dbReference type="Proteomes" id="UP001153404"/>
    </source>
</evidence>
<keyword evidence="6" id="KW-1185">Reference proteome</keyword>
<dbReference type="GO" id="GO:0003677">
    <property type="term" value="F:DNA binding"/>
    <property type="evidence" value="ECO:0007669"/>
    <property type="project" value="UniProtKB-KW"/>
</dbReference>
<evidence type="ECO:0000256" key="2">
    <source>
        <dbReference type="ARBA" id="ARBA00023125"/>
    </source>
</evidence>
<dbReference type="InterPro" id="IPR001845">
    <property type="entry name" value="HTH_ArsR_DNA-bd_dom"/>
</dbReference>
<dbReference type="PROSITE" id="PS50987">
    <property type="entry name" value="HTH_ARSR_2"/>
    <property type="match status" value="1"/>
</dbReference>
<dbReference type="Gene3D" id="1.10.10.10">
    <property type="entry name" value="Winged helix-like DNA-binding domain superfamily/Winged helix DNA-binding domain"/>
    <property type="match status" value="1"/>
</dbReference>
<dbReference type="NCBIfam" id="NF033788">
    <property type="entry name" value="HTH_metalloreg"/>
    <property type="match status" value="1"/>
</dbReference>
<accession>A0A9X4L0L0</accession>
<dbReference type="EMBL" id="JAPDIA010000009">
    <property type="protein sequence ID" value="MDG0814382.1"/>
    <property type="molecule type" value="Genomic_DNA"/>
</dbReference>
<evidence type="ECO:0000259" key="4">
    <source>
        <dbReference type="PROSITE" id="PS50987"/>
    </source>
</evidence>
<dbReference type="InterPro" id="IPR011991">
    <property type="entry name" value="ArsR-like_HTH"/>
</dbReference>
<dbReference type="SMART" id="SM00418">
    <property type="entry name" value="HTH_ARSR"/>
    <property type="match status" value="1"/>
</dbReference>